<dbReference type="Proteomes" id="UP001159428">
    <property type="component" value="Unassembled WGS sequence"/>
</dbReference>
<keyword evidence="3" id="KW-1185">Reference proteome</keyword>
<reference evidence="2 3" key="1">
    <citation type="submission" date="2022-05" db="EMBL/GenBank/DDBJ databases">
        <authorList>
            <consortium name="Genoscope - CEA"/>
            <person name="William W."/>
        </authorList>
    </citation>
    <scope>NUCLEOTIDE SEQUENCE [LARGE SCALE GENOMIC DNA]</scope>
</reference>
<name>A0AAU9W1G1_9CNID</name>
<sequence>MDRHIQVIIFAAFGLLLNFVFQSQQNNAAFLVLLMHYEQAFQRLVSAVRRRRVCLNGRRLRNRPWSWTLPRPAESWFEINFDDRHIPEDYFRCQLRMKRGTFQALVGILTPWLTRENTRLRGCIPPEKVLALGIYRLAHGNSYVSIGPVFNVGKSTVIEAVQDVVAALFELKGEYIHFPQTVAETTASIGTFEDLSRLPNIL</sequence>
<evidence type="ECO:0000313" key="3">
    <source>
        <dbReference type="Proteomes" id="UP001159428"/>
    </source>
</evidence>
<accession>A0AAU9W1G1</accession>
<organism evidence="2 3">
    <name type="scientific">Pocillopora meandrina</name>
    <dbReference type="NCBI Taxonomy" id="46732"/>
    <lineage>
        <taxon>Eukaryota</taxon>
        <taxon>Metazoa</taxon>
        <taxon>Cnidaria</taxon>
        <taxon>Anthozoa</taxon>
        <taxon>Hexacorallia</taxon>
        <taxon>Scleractinia</taxon>
        <taxon>Astrocoeniina</taxon>
        <taxon>Pocilloporidae</taxon>
        <taxon>Pocillopora</taxon>
    </lineage>
</organism>
<feature type="signal peptide" evidence="1">
    <location>
        <begin position="1"/>
        <end position="22"/>
    </location>
</feature>
<keyword evidence="1" id="KW-0732">Signal</keyword>
<feature type="chain" id="PRO_5043437685" evidence="1">
    <location>
        <begin position="23"/>
        <end position="202"/>
    </location>
</feature>
<comment type="caution">
    <text evidence="2">The sequence shown here is derived from an EMBL/GenBank/DDBJ whole genome shotgun (WGS) entry which is preliminary data.</text>
</comment>
<gene>
    <name evidence="2" type="ORF">PMEA_00025665</name>
</gene>
<protein>
    <submittedName>
        <fullName evidence="2">Uncharacterized protein</fullName>
    </submittedName>
</protein>
<dbReference type="EMBL" id="CALNXJ010000005">
    <property type="protein sequence ID" value="CAH3040066.1"/>
    <property type="molecule type" value="Genomic_DNA"/>
</dbReference>
<dbReference type="AlphaFoldDB" id="A0AAU9W1G1"/>
<proteinExistence type="predicted"/>
<evidence type="ECO:0000256" key="1">
    <source>
        <dbReference type="SAM" id="SignalP"/>
    </source>
</evidence>
<feature type="non-terminal residue" evidence="2">
    <location>
        <position position="202"/>
    </location>
</feature>
<evidence type="ECO:0000313" key="2">
    <source>
        <dbReference type="EMBL" id="CAH3040066.1"/>
    </source>
</evidence>